<evidence type="ECO:0000256" key="1">
    <source>
        <dbReference type="SAM" id="Phobius"/>
    </source>
</evidence>
<reference evidence="2" key="2">
    <citation type="journal article" date="2021" name="Microbiome">
        <title>Successional dynamics and alternative stable states in a saline activated sludge microbial community over 9 years.</title>
        <authorList>
            <person name="Wang Y."/>
            <person name="Ye J."/>
            <person name="Ju F."/>
            <person name="Liu L."/>
            <person name="Boyd J.A."/>
            <person name="Deng Y."/>
            <person name="Parks D.H."/>
            <person name="Jiang X."/>
            <person name="Yin X."/>
            <person name="Woodcroft B.J."/>
            <person name="Tyson G.W."/>
            <person name="Hugenholtz P."/>
            <person name="Polz M.F."/>
            <person name="Zhang T."/>
        </authorList>
    </citation>
    <scope>NUCLEOTIDE SEQUENCE</scope>
    <source>
        <strain evidence="2">HKST-UBA13</strain>
    </source>
</reference>
<dbReference type="EMBL" id="JAGQLJ010000065">
    <property type="protein sequence ID" value="MCA9381238.1"/>
    <property type="molecule type" value="Genomic_DNA"/>
</dbReference>
<dbReference type="Proteomes" id="UP000775877">
    <property type="component" value="Unassembled WGS sequence"/>
</dbReference>
<protein>
    <submittedName>
        <fullName evidence="2">Uncharacterized protein</fullName>
    </submittedName>
</protein>
<name>A0A955IFF4_9BACT</name>
<reference evidence="2" key="1">
    <citation type="submission" date="2020-04" db="EMBL/GenBank/DDBJ databases">
        <authorList>
            <person name="Zhang T."/>
        </authorList>
    </citation>
    <scope>NUCLEOTIDE SEQUENCE</scope>
    <source>
        <strain evidence="2">HKST-UBA13</strain>
    </source>
</reference>
<keyword evidence="1" id="KW-1133">Transmembrane helix</keyword>
<comment type="caution">
    <text evidence="2">The sequence shown here is derived from an EMBL/GenBank/DDBJ whole genome shotgun (WGS) entry which is preliminary data.</text>
</comment>
<evidence type="ECO:0000313" key="2">
    <source>
        <dbReference type="EMBL" id="MCA9381238.1"/>
    </source>
</evidence>
<keyword evidence="1" id="KW-0812">Transmembrane</keyword>
<feature type="transmembrane region" description="Helical" evidence="1">
    <location>
        <begin position="74"/>
        <end position="95"/>
    </location>
</feature>
<dbReference type="AlphaFoldDB" id="A0A955IFF4"/>
<keyword evidence="1" id="KW-0472">Membrane</keyword>
<evidence type="ECO:0000313" key="3">
    <source>
        <dbReference type="Proteomes" id="UP000775877"/>
    </source>
</evidence>
<feature type="transmembrane region" description="Helical" evidence="1">
    <location>
        <begin position="39"/>
        <end position="62"/>
    </location>
</feature>
<proteinExistence type="predicted"/>
<accession>A0A955IFF4</accession>
<sequence>MNDSKLGKITDALKSEAKKNLNKHLIQKMRDLEQNLLKITWIFFIIGFFIFFNISIIVLFITKLLTDSEEPITYYALFVGFCISLVVGCLVGFLWKTREYIRMKAKFESIFRVEDF</sequence>
<gene>
    <name evidence="2" type="ORF">KC678_03155</name>
</gene>
<organism evidence="2 3">
    <name type="scientific">Candidatus Dojkabacteria bacterium</name>
    <dbReference type="NCBI Taxonomy" id="2099670"/>
    <lineage>
        <taxon>Bacteria</taxon>
        <taxon>Candidatus Dojkabacteria</taxon>
    </lineage>
</organism>